<dbReference type="InterPro" id="IPR037151">
    <property type="entry name" value="AlkB-like_sf"/>
</dbReference>
<evidence type="ECO:0000259" key="1">
    <source>
        <dbReference type="PROSITE" id="PS51471"/>
    </source>
</evidence>
<reference evidence="3" key="1">
    <citation type="journal article" date="2019" name="Int. J. Syst. Evol. Microbiol.">
        <title>The Global Catalogue of Microorganisms (GCM) 10K type strain sequencing project: providing services to taxonomists for standard genome sequencing and annotation.</title>
        <authorList>
            <consortium name="The Broad Institute Genomics Platform"/>
            <consortium name="The Broad Institute Genome Sequencing Center for Infectious Disease"/>
            <person name="Wu L."/>
            <person name="Ma J."/>
        </authorList>
    </citation>
    <scope>NUCLEOTIDE SEQUENCE [LARGE SCALE GENOMIC DNA]</scope>
    <source>
        <strain evidence="3">JCM 17917</strain>
    </source>
</reference>
<dbReference type="PANTHER" id="PTHR31212">
    <property type="entry name" value="ALPHA-KETOGLUTARATE-DEPENDENT DIOXYGENASE ALKB HOMOLOG 3"/>
    <property type="match status" value="1"/>
</dbReference>
<dbReference type="Gene3D" id="2.60.120.590">
    <property type="entry name" value="Alpha-ketoglutarate-dependent dioxygenase AlkB-like"/>
    <property type="match status" value="1"/>
</dbReference>
<proteinExistence type="predicted"/>
<gene>
    <name evidence="2" type="ORF">GCM10023183_22930</name>
</gene>
<dbReference type="InterPro" id="IPR027450">
    <property type="entry name" value="AlkB-like"/>
</dbReference>
<dbReference type="GO" id="GO:0051213">
    <property type="term" value="F:dioxygenase activity"/>
    <property type="evidence" value="ECO:0007669"/>
    <property type="project" value="UniProtKB-KW"/>
</dbReference>
<dbReference type="RefSeq" id="WP_345166090.1">
    <property type="nucleotide sequence ID" value="NZ_BAABGX010000002.1"/>
</dbReference>
<evidence type="ECO:0000313" key="3">
    <source>
        <dbReference type="Proteomes" id="UP001501844"/>
    </source>
</evidence>
<dbReference type="PROSITE" id="PS51471">
    <property type="entry name" value="FE2OG_OXY"/>
    <property type="match status" value="1"/>
</dbReference>
<dbReference type="SUPFAM" id="SSF51197">
    <property type="entry name" value="Clavaminate synthase-like"/>
    <property type="match status" value="1"/>
</dbReference>
<dbReference type="EMBL" id="BAABGX010000002">
    <property type="protein sequence ID" value="GAA4307190.1"/>
    <property type="molecule type" value="Genomic_DNA"/>
</dbReference>
<dbReference type="InterPro" id="IPR005123">
    <property type="entry name" value="Oxoglu/Fe-dep_dioxygenase_dom"/>
</dbReference>
<dbReference type="InterPro" id="IPR032854">
    <property type="entry name" value="ALKBH3"/>
</dbReference>
<dbReference type="Pfam" id="PF13532">
    <property type="entry name" value="2OG-FeII_Oxy_2"/>
    <property type="match status" value="1"/>
</dbReference>
<keyword evidence="3" id="KW-1185">Reference proteome</keyword>
<evidence type="ECO:0000313" key="2">
    <source>
        <dbReference type="EMBL" id="GAA4307190.1"/>
    </source>
</evidence>
<name>A0ABP8FMK8_9BACT</name>
<organism evidence="2 3">
    <name type="scientific">Nibribacter koreensis</name>
    <dbReference type="NCBI Taxonomy" id="1084519"/>
    <lineage>
        <taxon>Bacteria</taxon>
        <taxon>Pseudomonadati</taxon>
        <taxon>Bacteroidota</taxon>
        <taxon>Cytophagia</taxon>
        <taxon>Cytophagales</taxon>
        <taxon>Hymenobacteraceae</taxon>
        <taxon>Nibribacter</taxon>
    </lineage>
</organism>
<protein>
    <submittedName>
        <fullName evidence="2">Alpha-ketoglutarate-dependent dioxygenase AlkB</fullName>
    </submittedName>
</protein>
<dbReference type="PANTHER" id="PTHR31212:SF4">
    <property type="entry name" value="ALPHA-KETOGLUTARATE-DEPENDENT DIOXYGENASE ALKB HOMOLOG 3"/>
    <property type="match status" value="1"/>
</dbReference>
<dbReference type="Proteomes" id="UP001501844">
    <property type="component" value="Unassembled WGS sequence"/>
</dbReference>
<keyword evidence="2" id="KW-0560">Oxidoreductase</keyword>
<accession>A0ABP8FMK8</accession>
<keyword evidence="2" id="KW-0223">Dioxygenase</keyword>
<comment type="caution">
    <text evidence="2">The sequence shown here is derived from an EMBL/GenBank/DDBJ whole genome shotgun (WGS) entry which is preliminary data.</text>
</comment>
<feature type="domain" description="Fe2OG dioxygenase" evidence="1">
    <location>
        <begin position="106"/>
        <end position="204"/>
    </location>
</feature>
<sequence>MPLLPTFTITYAPQRLSLPDADVYLLLRFIPEAEQASLWQRLQQEIAWRQEEIKLFGKTIPQPRLTAWYGDAGKSYTYSGLTWQPLPWIPVLTQLREKLLSTTGISFNSVLLNLYRTGQDSMGWHADDEPELGPSPIIASISLGQERSFHFRHRIQPDVKQKLILPSGSLLLMAGQTQHHWQHQVPKSAKPLEPRINLTFRVIR</sequence>